<accession>A0A3R7M683</accession>
<feature type="compositionally biased region" description="Low complexity" evidence="1">
    <location>
        <begin position="315"/>
        <end position="331"/>
    </location>
</feature>
<dbReference type="RefSeq" id="XP_029232535.1">
    <property type="nucleotide sequence ID" value="XM_029367341.1"/>
</dbReference>
<sequence>MLRRTLRCLLEQEGPSTLKRAVMAKAHPLHASPGTRKGAAYPRRSGTAGMTHDAGAAVDAPVAPAAAAAAASSSPAAAAAVLPSSREQPHGDASEDAYRFLLHHIDSEIAALKRRITTVAKQRESVESGQARRIRELFECMERPWLMLESIPAPQLPNRALEVYAKELYTKQHGPDAGNCEQDAVFLDACRRNWRGLALEQRKPYEVAARRNEHLRRELKKKLSNGCSYFESFCEQLREWTAETARKEKALQPQSASRAPPRGTAPATRKKSPSPAKTTHAAAAAEAPAPKSAGRAEERRSPRLAQRAPARNRAAKATKSALARASAVRRPQAPRRQRPKPNRAHRAKSQPPKKSVAKRRRSHAR</sequence>
<feature type="compositionally biased region" description="Basic residues" evidence="1">
    <location>
        <begin position="355"/>
        <end position="365"/>
    </location>
</feature>
<keyword evidence="3" id="KW-1185">Reference proteome</keyword>
<organism evidence="2 3">
    <name type="scientific">Trypanosoma conorhini</name>
    <dbReference type="NCBI Taxonomy" id="83891"/>
    <lineage>
        <taxon>Eukaryota</taxon>
        <taxon>Discoba</taxon>
        <taxon>Euglenozoa</taxon>
        <taxon>Kinetoplastea</taxon>
        <taxon>Metakinetoplastina</taxon>
        <taxon>Trypanosomatida</taxon>
        <taxon>Trypanosomatidae</taxon>
        <taxon>Trypanosoma</taxon>
    </lineage>
</organism>
<dbReference type="EMBL" id="MKKU01000009">
    <property type="protein sequence ID" value="RNF27329.1"/>
    <property type="molecule type" value="Genomic_DNA"/>
</dbReference>
<protein>
    <submittedName>
        <fullName evidence="2">Uncharacterized protein</fullName>
    </submittedName>
</protein>
<evidence type="ECO:0000256" key="1">
    <source>
        <dbReference type="SAM" id="MobiDB-lite"/>
    </source>
</evidence>
<name>A0A3R7M683_9TRYP</name>
<evidence type="ECO:0000313" key="2">
    <source>
        <dbReference type="EMBL" id="RNF27329.1"/>
    </source>
</evidence>
<reference evidence="2 3" key="1">
    <citation type="journal article" date="2018" name="BMC Genomics">
        <title>Genomic comparison of Trypanosoma conorhini and Trypanosoma rangeli to Trypanosoma cruzi strains of high and low virulence.</title>
        <authorList>
            <person name="Bradwell K.R."/>
            <person name="Koparde V.N."/>
            <person name="Matveyev A.V."/>
            <person name="Serrano M.G."/>
            <person name="Alves J.M."/>
            <person name="Parikh H."/>
            <person name="Huang B."/>
            <person name="Lee V."/>
            <person name="Espinosa-Alvarez O."/>
            <person name="Ortiz P.A."/>
            <person name="Costa-Martins A.G."/>
            <person name="Teixeira M.M."/>
            <person name="Buck G.A."/>
        </authorList>
    </citation>
    <scope>NUCLEOTIDE SEQUENCE [LARGE SCALE GENOMIC DNA]</scope>
    <source>
        <strain evidence="2 3">025E</strain>
    </source>
</reference>
<feature type="region of interest" description="Disordered" evidence="1">
    <location>
        <begin position="245"/>
        <end position="365"/>
    </location>
</feature>
<dbReference type="OrthoDB" id="273662at2759"/>
<dbReference type="AlphaFoldDB" id="A0A3R7M683"/>
<proteinExistence type="predicted"/>
<feature type="compositionally biased region" description="Low complexity" evidence="1">
    <location>
        <begin position="273"/>
        <end position="293"/>
    </location>
</feature>
<dbReference type="Proteomes" id="UP000284403">
    <property type="component" value="Unassembled WGS sequence"/>
</dbReference>
<dbReference type="GeneID" id="40314010"/>
<evidence type="ECO:0000313" key="3">
    <source>
        <dbReference type="Proteomes" id="UP000284403"/>
    </source>
</evidence>
<comment type="caution">
    <text evidence="2">The sequence shown here is derived from an EMBL/GenBank/DDBJ whole genome shotgun (WGS) entry which is preliminary data.</text>
</comment>
<feature type="region of interest" description="Disordered" evidence="1">
    <location>
        <begin position="26"/>
        <end position="52"/>
    </location>
</feature>
<gene>
    <name evidence="2" type="ORF">Tco025E_00399</name>
</gene>
<feature type="compositionally biased region" description="Basic residues" evidence="1">
    <location>
        <begin position="332"/>
        <end position="348"/>
    </location>
</feature>